<dbReference type="PROSITE" id="PS00671">
    <property type="entry name" value="D_2_HYDROXYACID_DH_3"/>
    <property type="match status" value="1"/>
</dbReference>
<dbReference type="Pfam" id="PF01842">
    <property type="entry name" value="ACT"/>
    <property type="match status" value="1"/>
</dbReference>
<keyword evidence="11 13" id="KW-0718">Serine biosynthesis</keyword>
<dbReference type="InterPro" id="IPR002912">
    <property type="entry name" value="ACT_dom"/>
</dbReference>
<dbReference type="UniPathway" id="UPA00135">
    <property type="reaction ID" value="UER00196"/>
</dbReference>
<dbReference type="InterPro" id="IPR006236">
    <property type="entry name" value="PGDH"/>
</dbReference>
<dbReference type="InterPro" id="IPR029752">
    <property type="entry name" value="D-isomer_DH_CS1"/>
</dbReference>
<accession>A0A388KEP3</accession>
<dbReference type="FunFam" id="3.40.50.720:FF:000021">
    <property type="entry name" value="D-3-phosphoglycerate dehydrogenase"/>
    <property type="match status" value="1"/>
</dbReference>
<protein>
    <recommendedName>
        <fullName evidence="5 13">D-3-phosphoglycerate dehydrogenase</fullName>
        <ecNumber evidence="4 13">1.1.1.95</ecNumber>
    </recommendedName>
</protein>
<keyword evidence="6" id="KW-0597">Phosphoprotein</keyword>
<dbReference type="EMBL" id="BFEA01000101">
    <property type="protein sequence ID" value="GBG68532.1"/>
    <property type="molecule type" value="Genomic_DNA"/>
</dbReference>
<evidence type="ECO:0000256" key="3">
    <source>
        <dbReference type="ARBA" id="ARBA00011881"/>
    </source>
</evidence>
<dbReference type="Gene3D" id="3.30.1330.90">
    <property type="entry name" value="D-3-phosphoglycerate dehydrogenase, domain 3"/>
    <property type="match status" value="1"/>
</dbReference>
<dbReference type="GO" id="GO:0051287">
    <property type="term" value="F:NAD binding"/>
    <property type="evidence" value="ECO:0007669"/>
    <property type="project" value="UniProtKB-UniRule"/>
</dbReference>
<evidence type="ECO:0000313" key="17">
    <source>
        <dbReference type="Proteomes" id="UP000265515"/>
    </source>
</evidence>
<dbReference type="Gene3D" id="3.30.70.260">
    <property type="match status" value="1"/>
</dbReference>
<evidence type="ECO:0000256" key="9">
    <source>
        <dbReference type="ARBA" id="ARBA00023002"/>
    </source>
</evidence>
<evidence type="ECO:0000256" key="13">
    <source>
        <dbReference type="RuleBase" id="RU363003"/>
    </source>
</evidence>
<dbReference type="AlphaFoldDB" id="A0A388KEP3"/>
<name>A0A388KEP3_CHABU</name>
<dbReference type="SUPFAM" id="SSF55021">
    <property type="entry name" value="ACT-like"/>
    <property type="match status" value="1"/>
</dbReference>
<dbReference type="Proteomes" id="UP000265515">
    <property type="component" value="Unassembled WGS sequence"/>
</dbReference>
<dbReference type="PANTHER" id="PTHR42938">
    <property type="entry name" value="FORMATE DEHYDROGENASE 1"/>
    <property type="match status" value="1"/>
</dbReference>
<dbReference type="InterPro" id="IPR029009">
    <property type="entry name" value="ASB_dom_sf"/>
</dbReference>
<dbReference type="Pfam" id="PF02826">
    <property type="entry name" value="2-Hacid_dh_C"/>
    <property type="match status" value="1"/>
</dbReference>
<feature type="region of interest" description="Disordered" evidence="14">
    <location>
        <begin position="78"/>
        <end position="110"/>
    </location>
</feature>
<dbReference type="PROSITE" id="PS51671">
    <property type="entry name" value="ACT"/>
    <property type="match status" value="1"/>
</dbReference>
<dbReference type="InterPro" id="IPR006139">
    <property type="entry name" value="D-isomer_2_OHA_DH_cat_dom"/>
</dbReference>
<feature type="domain" description="ACT" evidence="15">
    <location>
        <begin position="583"/>
        <end position="656"/>
    </location>
</feature>
<sequence length="656" mass="69038">MAAAAAATNCATRTGVLQSSLATEHKQNAAPDSGRVEGSLFMGKPVGTSTSGALDSGSVALPADYNGCSAVEDRKRGNGIKTSAVSQPMTTTEAKSAASGRSQLQDSPLPTKPTILVAEKLDKQGIELLKEHGNVDCSYNLTLKDLCAKVSLCDALIVRSGTKVTREVFEASRGRLKVVGRAGVGIDNVDLEAATEAGCLVVNAPTANTVAAAEHVIALMTSLARNVAQANASMKQGKWERAKYTGVSLVDKTLAIMGFGKVGSEVARRAKGLGMKVVAYDPYAAQDRARAIGVELVSFDEALQTGDFFSLNMPLTPSTAKIFNDSAFAKMKGGVRIINAARGGVIDDDALIRALDSGKVAQAGLDVFSEEPPPKDSPLLAREDIVVTPHLGASTIEAQEGVAIEIAEAVINGLQGTLSSTAVNAPMIPSDLIAELEPYTVLAQRLGRIAVSLVGGTKGIRDVTITYRTSRDGTDHDTRLLRAFVIKGLVEPIVSDTVVNIVNADVIAKRRGLRITEVRQSADGDDDVPVESILVQVNGSESKFASSLAEDGSISVLGRVESGIPHLMKVGQFSVDVVLEGGVIFCRQRDEPGMIGRVASLLGSGHVNVSFMSVTRHRPKELAIMAIGVDDVPTEELLAEISHIPHIEEMVYLNIN</sequence>
<organism evidence="16 17">
    <name type="scientific">Chara braunii</name>
    <name type="common">Braun's stonewort</name>
    <dbReference type="NCBI Taxonomy" id="69332"/>
    <lineage>
        <taxon>Eukaryota</taxon>
        <taxon>Viridiplantae</taxon>
        <taxon>Streptophyta</taxon>
        <taxon>Charophyceae</taxon>
        <taxon>Charales</taxon>
        <taxon>Characeae</taxon>
        <taxon>Chara</taxon>
    </lineage>
</organism>
<dbReference type="InterPro" id="IPR029753">
    <property type="entry name" value="D-isomer_DH_CS"/>
</dbReference>
<dbReference type="STRING" id="69332.A0A388KEP3"/>
<keyword evidence="10 13" id="KW-0520">NAD</keyword>
<comment type="pathway">
    <text evidence="1 13">Amino-acid biosynthesis; L-serine biosynthesis; L-serine from 3-phospho-D-glycerate: step 1/3.</text>
</comment>
<dbReference type="Gramene" id="GBG68532">
    <property type="protein sequence ID" value="GBG68532"/>
    <property type="gene ID" value="CBR_g3076"/>
</dbReference>
<dbReference type="GO" id="GO:0004617">
    <property type="term" value="F:phosphoglycerate dehydrogenase activity"/>
    <property type="evidence" value="ECO:0007669"/>
    <property type="project" value="UniProtKB-EC"/>
</dbReference>
<dbReference type="InterPro" id="IPR036291">
    <property type="entry name" value="NAD(P)-bd_dom_sf"/>
</dbReference>
<dbReference type="InterPro" id="IPR006140">
    <property type="entry name" value="D-isomer_DH_NAD-bd"/>
</dbReference>
<evidence type="ECO:0000256" key="2">
    <source>
        <dbReference type="ARBA" id="ARBA00005854"/>
    </source>
</evidence>
<evidence type="ECO:0000256" key="8">
    <source>
        <dbReference type="ARBA" id="ARBA00022990"/>
    </source>
</evidence>
<evidence type="ECO:0000256" key="10">
    <source>
        <dbReference type="ARBA" id="ARBA00023027"/>
    </source>
</evidence>
<evidence type="ECO:0000256" key="14">
    <source>
        <dbReference type="SAM" id="MobiDB-lite"/>
    </source>
</evidence>
<dbReference type="GO" id="GO:0006564">
    <property type="term" value="P:L-serine biosynthetic process"/>
    <property type="evidence" value="ECO:0007669"/>
    <property type="project" value="UniProtKB-KW"/>
</dbReference>
<evidence type="ECO:0000256" key="7">
    <source>
        <dbReference type="ARBA" id="ARBA00022605"/>
    </source>
</evidence>
<comment type="caution">
    <text evidence="16">The sequence shown here is derived from an EMBL/GenBank/DDBJ whole genome shotgun (WGS) entry which is preliminary data.</text>
</comment>
<feature type="compositionally biased region" description="Polar residues" evidence="14">
    <location>
        <begin position="80"/>
        <end position="108"/>
    </location>
</feature>
<dbReference type="CDD" id="cd04879">
    <property type="entry name" value="ACT_3PGDH-like"/>
    <property type="match status" value="1"/>
</dbReference>
<evidence type="ECO:0000256" key="11">
    <source>
        <dbReference type="ARBA" id="ARBA00023299"/>
    </source>
</evidence>
<dbReference type="CDD" id="cd12173">
    <property type="entry name" value="PGDH_4"/>
    <property type="match status" value="1"/>
</dbReference>
<comment type="subunit">
    <text evidence="3">Homotetramer.</text>
</comment>
<proteinExistence type="inferred from homology"/>
<dbReference type="InterPro" id="IPR045626">
    <property type="entry name" value="PGDH_ASB_dom"/>
</dbReference>
<gene>
    <name evidence="16" type="ORF">CBR_g3076</name>
</gene>
<dbReference type="SUPFAM" id="SSF51735">
    <property type="entry name" value="NAD(P)-binding Rossmann-fold domains"/>
    <property type="match status" value="1"/>
</dbReference>
<dbReference type="SUPFAM" id="SSF143548">
    <property type="entry name" value="Serine metabolism enzymes domain"/>
    <property type="match status" value="1"/>
</dbReference>
<dbReference type="OrthoDB" id="298012at2759"/>
<evidence type="ECO:0000256" key="6">
    <source>
        <dbReference type="ARBA" id="ARBA00022553"/>
    </source>
</evidence>
<evidence type="ECO:0000256" key="12">
    <source>
        <dbReference type="ARBA" id="ARBA00048731"/>
    </source>
</evidence>
<reference evidence="16 17" key="1">
    <citation type="journal article" date="2018" name="Cell">
        <title>The Chara Genome: Secondary Complexity and Implications for Plant Terrestrialization.</title>
        <authorList>
            <person name="Nishiyama T."/>
            <person name="Sakayama H."/>
            <person name="Vries J.D."/>
            <person name="Buschmann H."/>
            <person name="Saint-Marcoux D."/>
            <person name="Ullrich K.K."/>
            <person name="Haas F.B."/>
            <person name="Vanderstraeten L."/>
            <person name="Becker D."/>
            <person name="Lang D."/>
            <person name="Vosolsobe S."/>
            <person name="Rombauts S."/>
            <person name="Wilhelmsson P.K.I."/>
            <person name="Janitza P."/>
            <person name="Kern R."/>
            <person name="Heyl A."/>
            <person name="Rumpler F."/>
            <person name="Villalobos L.I.A.C."/>
            <person name="Clay J.M."/>
            <person name="Skokan R."/>
            <person name="Toyoda A."/>
            <person name="Suzuki Y."/>
            <person name="Kagoshima H."/>
            <person name="Schijlen E."/>
            <person name="Tajeshwar N."/>
            <person name="Catarino B."/>
            <person name="Hetherington A.J."/>
            <person name="Saltykova A."/>
            <person name="Bonnot C."/>
            <person name="Breuninger H."/>
            <person name="Symeonidi A."/>
            <person name="Radhakrishnan G.V."/>
            <person name="Van Nieuwerburgh F."/>
            <person name="Deforce D."/>
            <person name="Chang C."/>
            <person name="Karol K.G."/>
            <person name="Hedrich R."/>
            <person name="Ulvskov P."/>
            <person name="Glockner G."/>
            <person name="Delwiche C.F."/>
            <person name="Petrasek J."/>
            <person name="Van de Peer Y."/>
            <person name="Friml J."/>
            <person name="Beilby M."/>
            <person name="Dolan L."/>
            <person name="Kohara Y."/>
            <person name="Sugano S."/>
            <person name="Fujiyama A."/>
            <person name="Delaux P.-M."/>
            <person name="Quint M."/>
            <person name="TheiBen G."/>
            <person name="Hagemann M."/>
            <person name="Harholt J."/>
            <person name="Dunand C."/>
            <person name="Zachgo S."/>
            <person name="Langdale J."/>
            <person name="Maumus F."/>
            <person name="Straeten D.V.D."/>
            <person name="Gould S.B."/>
            <person name="Rensing S.A."/>
        </authorList>
    </citation>
    <scope>NUCLEOTIDE SEQUENCE [LARGE SCALE GENOMIC DNA]</scope>
    <source>
        <strain evidence="16 17">S276</strain>
    </source>
</reference>
<evidence type="ECO:0000256" key="4">
    <source>
        <dbReference type="ARBA" id="ARBA00013143"/>
    </source>
</evidence>
<dbReference type="OMA" id="ATNCATR"/>
<keyword evidence="9 13" id="KW-0560">Oxidoreductase</keyword>
<dbReference type="InterPro" id="IPR045865">
    <property type="entry name" value="ACT-like_dom_sf"/>
</dbReference>
<comment type="similarity">
    <text evidence="2 13">Belongs to the D-isomer specific 2-hydroxyacid dehydrogenase family.</text>
</comment>
<dbReference type="EC" id="1.1.1.95" evidence="4 13"/>
<dbReference type="NCBIfam" id="TIGR01327">
    <property type="entry name" value="PGDH"/>
    <property type="match status" value="1"/>
</dbReference>
<dbReference type="Pfam" id="PF00389">
    <property type="entry name" value="2-Hacid_dh"/>
    <property type="match status" value="1"/>
</dbReference>
<evidence type="ECO:0000259" key="15">
    <source>
        <dbReference type="PROSITE" id="PS51671"/>
    </source>
</evidence>
<dbReference type="FunFam" id="3.30.1330.90:FF:000003">
    <property type="entry name" value="D-3-phosphoglycerate dehydrogenase"/>
    <property type="match status" value="1"/>
</dbReference>
<dbReference type="PANTHER" id="PTHR42938:SF22">
    <property type="entry name" value="D-3-PHOSPHOGLYCERATE DEHYDROGENASE"/>
    <property type="match status" value="1"/>
</dbReference>
<keyword evidence="17" id="KW-1185">Reference proteome</keyword>
<comment type="catalytic activity">
    <reaction evidence="12 13">
        <text>(2R)-3-phosphoglycerate + NAD(+) = 3-phosphooxypyruvate + NADH + H(+)</text>
        <dbReference type="Rhea" id="RHEA:12641"/>
        <dbReference type="ChEBI" id="CHEBI:15378"/>
        <dbReference type="ChEBI" id="CHEBI:18110"/>
        <dbReference type="ChEBI" id="CHEBI:57540"/>
        <dbReference type="ChEBI" id="CHEBI:57945"/>
        <dbReference type="ChEBI" id="CHEBI:58272"/>
        <dbReference type="EC" id="1.1.1.95"/>
    </reaction>
</comment>
<dbReference type="FunFam" id="3.30.70.260:FF:000008">
    <property type="entry name" value="D-3-phosphoglycerate dehydrogenase, chloroplastic"/>
    <property type="match status" value="1"/>
</dbReference>
<dbReference type="GO" id="GO:0009536">
    <property type="term" value="C:plastid"/>
    <property type="evidence" value="ECO:0007669"/>
    <property type="project" value="UniProtKB-ARBA"/>
</dbReference>
<keyword evidence="8" id="KW-0007">Acetylation</keyword>
<keyword evidence="7 13" id="KW-0028">Amino-acid biosynthesis</keyword>
<evidence type="ECO:0000313" key="16">
    <source>
        <dbReference type="EMBL" id="GBG68532.1"/>
    </source>
</evidence>
<dbReference type="SUPFAM" id="SSF52283">
    <property type="entry name" value="Formate/glycerate dehydrogenase catalytic domain-like"/>
    <property type="match status" value="1"/>
</dbReference>
<dbReference type="PROSITE" id="PS00065">
    <property type="entry name" value="D_2_HYDROXYACID_DH_1"/>
    <property type="match status" value="1"/>
</dbReference>
<evidence type="ECO:0000256" key="1">
    <source>
        <dbReference type="ARBA" id="ARBA00005216"/>
    </source>
</evidence>
<dbReference type="Pfam" id="PF19304">
    <property type="entry name" value="PGDH_inter"/>
    <property type="match status" value="1"/>
</dbReference>
<dbReference type="Gene3D" id="3.40.50.720">
    <property type="entry name" value="NAD(P)-binding Rossmann-like Domain"/>
    <property type="match status" value="2"/>
</dbReference>
<evidence type="ECO:0000256" key="5">
    <source>
        <dbReference type="ARBA" id="ARBA00021582"/>
    </source>
</evidence>